<evidence type="ECO:0000313" key="1">
    <source>
        <dbReference type="Proteomes" id="UP000887576"/>
    </source>
</evidence>
<proteinExistence type="predicted"/>
<organism evidence="1 2">
    <name type="scientific">Panagrolaimus sp. JU765</name>
    <dbReference type="NCBI Taxonomy" id="591449"/>
    <lineage>
        <taxon>Eukaryota</taxon>
        <taxon>Metazoa</taxon>
        <taxon>Ecdysozoa</taxon>
        <taxon>Nematoda</taxon>
        <taxon>Chromadorea</taxon>
        <taxon>Rhabditida</taxon>
        <taxon>Tylenchina</taxon>
        <taxon>Panagrolaimomorpha</taxon>
        <taxon>Panagrolaimoidea</taxon>
        <taxon>Panagrolaimidae</taxon>
        <taxon>Panagrolaimus</taxon>
    </lineage>
</organism>
<sequence length="583" mass="66204">MISCLSCWLKQNIRKTSFLQGAVTALLESPTQDKSFQLQQNNPSDLTKNPDANDIESKQVLPTNSTNAQTAKETEICNTTIGFEVGGKNYKAIIVCEEHSKVLMDEQGFLKEDICPHHSQKQSLKANLERENNGKTFVSTQVAKIEQSKKELAKLQNFNKKENATEIVNQIKKSIADKIKEKPAENEQTITKSKTYTIITVGATGVGKSTLIGGIANYLKFNTFENAVANVDKIETCIPIQFTVLRKDGSKTLYQSFAEKEMPENEKFNDDGQSITQKPEKYEFHFGDNTIRVIDTPGLEDTRGSEQDQANVKLIKKTIEEQDEIHAICIVVKSNQSKLTSEFEMTIRKLLSIFPKTALKNVFFFFSFSVGTFFAIGDVIKPLEELKAKFKQTHNETFSLEGDRTYCIDSESFKYLLCKQQEIQYSSRTEEHFETSWDESAKSVNEFFNCLKTVEPIKKQEIMATSLLSKLLEILIEKQKMDGNSEALNDLIEKLKFMVLKHALIVNKSEITTKIENLSKNEFLEAMENVIKITTKNDFLAKCKTKFQNLPEDNPSICTQIQRPIGFEHHYMNNGNVTRTPSV</sequence>
<evidence type="ECO:0000313" key="2">
    <source>
        <dbReference type="WBParaSite" id="JU765_v2.g7582.t1"/>
    </source>
</evidence>
<dbReference type="WBParaSite" id="JU765_v2.g7582.t1">
    <property type="protein sequence ID" value="JU765_v2.g7582.t1"/>
    <property type="gene ID" value="JU765_v2.g7582"/>
</dbReference>
<name>A0AC34RKE6_9BILA</name>
<protein>
    <submittedName>
        <fullName evidence="2">AIG1-type G domain-containing protein</fullName>
    </submittedName>
</protein>
<dbReference type="Proteomes" id="UP000887576">
    <property type="component" value="Unplaced"/>
</dbReference>
<reference evidence="2" key="1">
    <citation type="submission" date="2022-11" db="UniProtKB">
        <authorList>
            <consortium name="WormBaseParasite"/>
        </authorList>
    </citation>
    <scope>IDENTIFICATION</scope>
</reference>
<accession>A0AC34RKE6</accession>